<name>A0AAW1KX40_SAPOF</name>
<proteinExistence type="predicted"/>
<gene>
    <name evidence="1" type="ORF">RND81_05G027600</name>
</gene>
<evidence type="ECO:0000313" key="1">
    <source>
        <dbReference type="EMBL" id="KAK9723816.1"/>
    </source>
</evidence>
<accession>A0AAW1KX40</accession>
<dbReference type="Proteomes" id="UP001443914">
    <property type="component" value="Unassembled WGS sequence"/>
</dbReference>
<reference evidence="1" key="1">
    <citation type="submission" date="2024-03" db="EMBL/GenBank/DDBJ databases">
        <title>WGS assembly of Saponaria officinalis var. Norfolk2.</title>
        <authorList>
            <person name="Jenkins J."/>
            <person name="Shu S."/>
            <person name="Grimwood J."/>
            <person name="Barry K."/>
            <person name="Goodstein D."/>
            <person name="Schmutz J."/>
            <person name="Leebens-Mack J."/>
            <person name="Osbourn A."/>
        </authorList>
    </citation>
    <scope>NUCLEOTIDE SEQUENCE [LARGE SCALE GENOMIC DNA]</scope>
    <source>
        <strain evidence="1">JIC</strain>
    </source>
</reference>
<dbReference type="EMBL" id="JBDFQZ010000005">
    <property type="protein sequence ID" value="KAK9723816.1"/>
    <property type="molecule type" value="Genomic_DNA"/>
</dbReference>
<organism evidence="1 2">
    <name type="scientific">Saponaria officinalis</name>
    <name type="common">Common soapwort</name>
    <name type="synonym">Lychnis saponaria</name>
    <dbReference type="NCBI Taxonomy" id="3572"/>
    <lineage>
        <taxon>Eukaryota</taxon>
        <taxon>Viridiplantae</taxon>
        <taxon>Streptophyta</taxon>
        <taxon>Embryophyta</taxon>
        <taxon>Tracheophyta</taxon>
        <taxon>Spermatophyta</taxon>
        <taxon>Magnoliopsida</taxon>
        <taxon>eudicotyledons</taxon>
        <taxon>Gunneridae</taxon>
        <taxon>Pentapetalae</taxon>
        <taxon>Caryophyllales</taxon>
        <taxon>Caryophyllaceae</taxon>
        <taxon>Caryophylleae</taxon>
        <taxon>Saponaria</taxon>
    </lineage>
</organism>
<sequence>MHITELSYPILTHSGRGYDYGGRGRGPQGEMCIMPFSYGLKIQIAKKLCLYITLNPGQEGVTNANVAKMFLTLLCEQSISASLENRHCVVTTAKQTEERNRSHPKLCLKQVPVHIVWKTFVWLYLYSDSTSARKRFALLIRRSKFDFE</sequence>
<protein>
    <submittedName>
        <fullName evidence="1">Uncharacterized protein</fullName>
    </submittedName>
</protein>
<keyword evidence="2" id="KW-1185">Reference proteome</keyword>
<comment type="caution">
    <text evidence="1">The sequence shown here is derived from an EMBL/GenBank/DDBJ whole genome shotgun (WGS) entry which is preliminary data.</text>
</comment>
<dbReference type="AlphaFoldDB" id="A0AAW1KX40"/>
<evidence type="ECO:0000313" key="2">
    <source>
        <dbReference type="Proteomes" id="UP001443914"/>
    </source>
</evidence>